<name>A0ABY9TYZ9_9GAMM</name>
<proteinExistence type="predicted"/>
<sequence>MGIIFLLVINVICIFVCYFFAKWRKVNPKYWAVMGAILGPLALPFILFAKVEKKSTNDTVS</sequence>
<feature type="transmembrane region" description="Helical" evidence="1">
    <location>
        <begin position="30"/>
        <end position="49"/>
    </location>
</feature>
<protein>
    <recommendedName>
        <fullName evidence="4">Cardiolipin synthase N-terminal domain-containing protein</fullName>
    </recommendedName>
</protein>
<feature type="transmembrane region" description="Helical" evidence="1">
    <location>
        <begin position="5"/>
        <end position="24"/>
    </location>
</feature>
<dbReference type="RefSeq" id="WP_348393208.1">
    <property type="nucleotide sequence ID" value="NZ_CP134145.1"/>
</dbReference>
<accession>A0ABY9TYZ9</accession>
<gene>
    <name evidence="2" type="ORF">RGQ13_08955</name>
</gene>
<evidence type="ECO:0000313" key="2">
    <source>
        <dbReference type="EMBL" id="WNC74100.1"/>
    </source>
</evidence>
<organism evidence="2 3">
    <name type="scientific">Thalassotalea psychrophila</name>
    <dbReference type="NCBI Taxonomy" id="3065647"/>
    <lineage>
        <taxon>Bacteria</taxon>
        <taxon>Pseudomonadati</taxon>
        <taxon>Pseudomonadota</taxon>
        <taxon>Gammaproteobacteria</taxon>
        <taxon>Alteromonadales</taxon>
        <taxon>Colwelliaceae</taxon>
        <taxon>Thalassotalea</taxon>
    </lineage>
</organism>
<keyword evidence="3" id="KW-1185">Reference proteome</keyword>
<keyword evidence="1" id="KW-0812">Transmembrane</keyword>
<evidence type="ECO:0000313" key="3">
    <source>
        <dbReference type="Proteomes" id="UP001258994"/>
    </source>
</evidence>
<evidence type="ECO:0008006" key="4">
    <source>
        <dbReference type="Google" id="ProtNLM"/>
    </source>
</evidence>
<dbReference type="Proteomes" id="UP001258994">
    <property type="component" value="Chromosome"/>
</dbReference>
<reference evidence="3" key="1">
    <citation type="submission" date="2023-09" db="EMBL/GenBank/DDBJ databases">
        <authorList>
            <person name="Li S."/>
            <person name="Li X."/>
            <person name="Zhang C."/>
            <person name="Zhao Z."/>
        </authorList>
    </citation>
    <scope>NUCLEOTIDE SEQUENCE [LARGE SCALE GENOMIC DNA]</scope>
    <source>
        <strain evidence="3">SQ149</strain>
    </source>
</reference>
<keyword evidence="1" id="KW-1133">Transmembrane helix</keyword>
<dbReference type="EMBL" id="CP134145">
    <property type="protein sequence ID" value="WNC74100.1"/>
    <property type="molecule type" value="Genomic_DNA"/>
</dbReference>
<evidence type="ECO:0000256" key="1">
    <source>
        <dbReference type="SAM" id="Phobius"/>
    </source>
</evidence>
<keyword evidence="1" id="KW-0472">Membrane</keyword>